<accession>A0ABS5A5Q3</accession>
<dbReference type="CDD" id="cd24098">
    <property type="entry name" value="ASKHA_NBD_TobZ_N"/>
    <property type="match status" value="1"/>
</dbReference>
<dbReference type="EMBL" id="JAGIOO010000001">
    <property type="protein sequence ID" value="MBP2471934.1"/>
    <property type="molecule type" value="Genomic_DNA"/>
</dbReference>
<dbReference type="PANTHER" id="PTHR34847">
    <property type="entry name" value="NODULATION PROTEIN U"/>
    <property type="match status" value="1"/>
</dbReference>
<gene>
    <name evidence="4" type="ORF">JOF53_000806</name>
</gene>
<dbReference type="InterPro" id="IPR003696">
    <property type="entry name" value="Carbtransf_dom"/>
</dbReference>
<dbReference type="InterPro" id="IPR043129">
    <property type="entry name" value="ATPase_NBD"/>
</dbReference>
<protein>
    <submittedName>
        <fullName evidence="4">Carbamoyltransferase</fullName>
        <ecNumber evidence="4">2.1.3.-</ecNumber>
    </submittedName>
</protein>
<feature type="domain" description="Carbamoyltransferase" evidence="2">
    <location>
        <begin position="7"/>
        <end position="358"/>
    </location>
</feature>
<proteinExistence type="inferred from homology"/>
<dbReference type="InterPro" id="IPR031730">
    <property type="entry name" value="Carbam_trans_C"/>
</dbReference>
<sequence>MTDPYYLGVMTGPHDPSAALVRGGRVLALADEERFSRNKHAFGCYPVNAIRYCLDSAGITLSEVAGIAMPWDVDGYTDGAIASFYDGLARTWPVDEATRGWQRAQLATFNRDSLRRRHGQELRRAFGQVEVPEVTGTGHHLTHAFQAAHESPYERAVVLVLDGSGDTHCGTVWLKAGTALELLREVEIPHSIGWFYAAMTEYLGFDSSDGEYKVMGLAAHGEPDPKLAALVEEVLHEAPDGVEYRVDPRYLHYGPHTHSGRFTDLLVELFGRQPRSRREPVEQWHMDLALAAQHATEEAACRLVSWAVRRTGVPTVCVGGGVAMNVKMNARIAGLPGVRGVFAHPGCADNGAAAGSALLAAHRATGVLPEPLRTMALGPSFSEAEIEAVLRRSKVAYERLPDPAPVIARELANGAVVGWFTGRMEAGARALGQRSILADPRTTAMRDRVNEVIKHREPWRPFAPSVPDEDGDAYADPTGDARFMMMGFPATERLRADAPAVVHVDGTSRVHRVVAADNPAFHRLLREFGALTGVPVLLNTSFNVAGEPIVCTPSDALRTFYSSGLDLLAIGNFVVRKKPC</sequence>
<comment type="similarity">
    <text evidence="1">Belongs to the NodU/CmcH family.</text>
</comment>
<feature type="domain" description="Carbamoyltransferase C-terminal" evidence="3">
    <location>
        <begin position="408"/>
        <end position="577"/>
    </location>
</feature>
<keyword evidence="5" id="KW-1185">Reference proteome</keyword>
<reference evidence="4 5" key="1">
    <citation type="submission" date="2021-03" db="EMBL/GenBank/DDBJ databases">
        <title>Sequencing the genomes of 1000 actinobacteria strains.</title>
        <authorList>
            <person name="Klenk H.-P."/>
        </authorList>
    </citation>
    <scope>NUCLEOTIDE SEQUENCE [LARGE SCALE GENOMIC DNA]</scope>
    <source>
        <strain evidence="4 5">DSM 44580</strain>
    </source>
</reference>
<dbReference type="Pfam" id="PF02543">
    <property type="entry name" value="Carbam_trans_N"/>
    <property type="match status" value="1"/>
</dbReference>
<dbReference type="Gene3D" id="3.90.870.20">
    <property type="entry name" value="Carbamoyltransferase, C-terminal domain"/>
    <property type="match status" value="1"/>
</dbReference>
<organism evidence="4 5">
    <name type="scientific">Crossiella equi</name>
    <dbReference type="NCBI Taxonomy" id="130796"/>
    <lineage>
        <taxon>Bacteria</taxon>
        <taxon>Bacillati</taxon>
        <taxon>Actinomycetota</taxon>
        <taxon>Actinomycetes</taxon>
        <taxon>Pseudonocardiales</taxon>
        <taxon>Pseudonocardiaceae</taxon>
        <taxon>Crossiella</taxon>
    </lineage>
</organism>
<comment type="caution">
    <text evidence="4">The sequence shown here is derived from an EMBL/GenBank/DDBJ whole genome shotgun (WGS) entry which is preliminary data.</text>
</comment>
<dbReference type="Proteomes" id="UP001519363">
    <property type="component" value="Unassembled WGS sequence"/>
</dbReference>
<dbReference type="InterPro" id="IPR038152">
    <property type="entry name" value="Carbam_trans_C_sf"/>
</dbReference>
<evidence type="ECO:0000313" key="5">
    <source>
        <dbReference type="Proteomes" id="UP001519363"/>
    </source>
</evidence>
<evidence type="ECO:0000313" key="4">
    <source>
        <dbReference type="EMBL" id="MBP2471934.1"/>
    </source>
</evidence>
<dbReference type="InterPro" id="IPR051338">
    <property type="entry name" value="NodU/CmcH_Carbamoyltrnsfr"/>
</dbReference>
<name>A0ABS5A5Q3_9PSEU</name>
<evidence type="ECO:0000259" key="3">
    <source>
        <dbReference type="Pfam" id="PF16861"/>
    </source>
</evidence>
<dbReference type="GO" id="GO:0016740">
    <property type="term" value="F:transferase activity"/>
    <property type="evidence" value="ECO:0007669"/>
    <property type="project" value="UniProtKB-KW"/>
</dbReference>
<dbReference type="Gene3D" id="3.30.420.40">
    <property type="match status" value="2"/>
</dbReference>
<dbReference type="RefSeq" id="WP_086781655.1">
    <property type="nucleotide sequence ID" value="NZ_JAGIOO010000001.1"/>
</dbReference>
<evidence type="ECO:0000256" key="1">
    <source>
        <dbReference type="ARBA" id="ARBA00006129"/>
    </source>
</evidence>
<dbReference type="EC" id="2.1.3.-" evidence="4"/>
<dbReference type="SUPFAM" id="SSF53067">
    <property type="entry name" value="Actin-like ATPase domain"/>
    <property type="match status" value="1"/>
</dbReference>
<dbReference type="PANTHER" id="PTHR34847:SF1">
    <property type="entry name" value="NODULATION PROTEIN U"/>
    <property type="match status" value="1"/>
</dbReference>
<evidence type="ECO:0000259" key="2">
    <source>
        <dbReference type="Pfam" id="PF02543"/>
    </source>
</evidence>
<dbReference type="Pfam" id="PF16861">
    <property type="entry name" value="Carbam_trans_C"/>
    <property type="match status" value="1"/>
</dbReference>
<keyword evidence="4" id="KW-0808">Transferase</keyword>